<name>A0AAI9THF2_PENTH</name>
<dbReference type="EMBL" id="LACB01000161">
    <property type="protein sequence ID" value="KAJ9487417.1"/>
    <property type="molecule type" value="Genomic_DNA"/>
</dbReference>
<protein>
    <submittedName>
        <fullName evidence="1">Uncharacterized protein</fullName>
    </submittedName>
</protein>
<reference evidence="1" key="1">
    <citation type="submission" date="2015-06" db="EMBL/GenBank/DDBJ databases">
        <authorList>
            <person name="Nguyen H."/>
        </authorList>
    </citation>
    <scope>NUCLEOTIDE SEQUENCE</scope>
    <source>
        <strain evidence="1">DAOM 180753</strain>
    </source>
</reference>
<evidence type="ECO:0000313" key="2">
    <source>
        <dbReference type="Proteomes" id="UP001227192"/>
    </source>
</evidence>
<reference evidence="1" key="2">
    <citation type="journal article" date="2016" name="Fungal Biol.">
        <title>Ochratoxin A production by Penicillium thymicola.</title>
        <authorList>
            <person name="Nguyen H.D.T."/>
            <person name="McMullin D.R."/>
            <person name="Ponomareva E."/>
            <person name="Riley R."/>
            <person name="Pomraning K.R."/>
            <person name="Baker S.E."/>
            <person name="Seifert K.A."/>
        </authorList>
    </citation>
    <scope>NUCLEOTIDE SEQUENCE</scope>
    <source>
        <strain evidence="1">DAOM 180753</strain>
    </source>
</reference>
<keyword evidence="2" id="KW-1185">Reference proteome</keyword>
<sequence>SLVSSPISPQSPKNYSQ</sequence>
<gene>
    <name evidence="1" type="ORF">VN97_g5892</name>
</gene>
<accession>A0AAI9THF2</accession>
<dbReference type="AlphaFoldDB" id="A0AAI9THF2"/>
<organism evidence="1 2">
    <name type="scientific">Penicillium thymicola</name>
    <dbReference type="NCBI Taxonomy" id="293382"/>
    <lineage>
        <taxon>Eukaryota</taxon>
        <taxon>Fungi</taxon>
        <taxon>Dikarya</taxon>
        <taxon>Ascomycota</taxon>
        <taxon>Pezizomycotina</taxon>
        <taxon>Eurotiomycetes</taxon>
        <taxon>Eurotiomycetidae</taxon>
        <taxon>Eurotiales</taxon>
        <taxon>Aspergillaceae</taxon>
        <taxon>Penicillium</taxon>
    </lineage>
</organism>
<proteinExistence type="predicted"/>
<dbReference type="Proteomes" id="UP001227192">
    <property type="component" value="Unassembled WGS sequence"/>
</dbReference>
<evidence type="ECO:0000313" key="1">
    <source>
        <dbReference type="EMBL" id="KAJ9487417.1"/>
    </source>
</evidence>
<comment type="caution">
    <text evidence="1">The sequence shown here is derived from an EMBL/GenBank/DDBJ whole genome shotgun (WGS) entry which is preliminary data.</text>
</comment>
<feature type="non-terminal residue" evidence="1">
    <location>
        <position position="1"/>
    </location>
</feature>